<protein>
    <submittedName>
        <fullName evidence="2">Uncharacterized protein</fullName>
    </submittedName>
</protein>
<dbReference type="RefSeq" id="WP_048885067.1">
    <property type="nucleotide sequence ID" value="NZ_CP011310.1"/>
</dbReference>
<dbReference type="KEGG" id="ery:CP97_14669"/>
<dbReference type="EMBL" id="CP011310">
    <property type="protein sequence ID" value="ANC50355.1"/>
    <property type="molecule type" value="Genomic_DNA"/>
</dbReference>
<dbReference type="Proteomes" id="UP000059113">
    <property type="component" value="Chromosome"/>
</dbReference>
<keyword evidence="3" id="KW-1185">Reference proteome</keyword>
<feature type="region of interest" description="Disordered" evidence="1">
    <location>
        <begin position="561"/>
        <end position="595"/>
    </location>
</feature>
<gene>
    <name evidence="2" type="ORF">CP97_14669</name>
</gene>
<evidence type="ECO:0000256" key="1">
    <source>
        <dbReference type="SAM" id="MobiDB-lite"/>
    </source>
</evidence>
<proteinExistence type="predicted"/>
<name>A0A168M0J2_9SPHN</name>
<dbReference type="OrthoDB" id="5142861at2"/>
<evidence type="ECO:0000313" key="3">
    <source>
        <dbReference type="Proteomes" id="UP000059113"/>
    </source>
</evidence>
<sequence>MLQINSGKLYTRGVGRTNQLRGVLYSNLELCYGKDVPTVAGTLRETDGIRGNRAIVYEIEERIEAAEAGPGILISHTIAPFLTDFSALASFGLRAIVSPDAAVVERLTSKGPGFASYDPPSKFALRYFDERLPLRDDEIALFSAFVDQLIALDRKSFLAAMRAIRTFVTGLHRMRDDLALAYTLFVSAVESLAQEFDGYSTHWHDVDERKRGPVDKALAKASARTRDGVREAIRSTEHASLARRYRAFVLNHVGGDYFRASGLVPGAAIARHELEEALRQAYAHRSRYVHNLRELPDALTLAQGHREVAEVDRRPVLSFEGLIRLTHHVISAFVATGNTVEHEPYDYMMEQSGVVMAPLAPELWVGRPLRKAKDARQRLEGHLSQIVPLLAGKQKATITDLRPIYPDIERLAKSSGAANRTTLLTLYTLFAALMSKDDRSERLDALLQQHSAKIGEPSSEALVMGTLFGSLDAWPLETHKETLERYFEQRSKPGGLHAPKLLDAAMCFALAERCRKERDFDAALDWIGRAVETHPGLPAVVALESDFSQRRKIDWQSVLLPKLTKPKRRRRTKQNKPSGGSKKGAPAPDCKAGNS</sequence>
<dbReference type="AlphaFoldDB" id="A0A168M0J2"/>
<feature type="compositionally biased region" description="Basic residues" evidence="1">
    <location>
        <begin position="564"/>
        <end position="574"/>
    </location>
</feature>
<dbReference type="STRING" id="1648404.CP97_14669"/>
<accession>A0A168M0J2</accession>
<organism evidence="2 3">
    <name type="scientific">Aurantiacibacter atlanticus</name>
    <dbReference type="NCBI Taxonomy" id="1648404"/>
    <lineage>
        <taxon>Bacteria</taxon>
        <taxon>Pseudomonadati</taxon>
        <taxon>Pseudomonadota</taxon>
        <taxon>Alphaproteobacteria</taxon>
        <taxon>Sphingomonadales</taxon>
        <taxon>Erythrobacteraceae</taxon>
        <taxon>Aurantiacibacter</taxon>
    </lineage>
</organism>
<evidence type="ECO:0000313" key="2">
    <source>
        <dbReference type="EMBL" id="ANC50355.1"/>
    </source>
</evidence>
<reference evidence="2 3" key="1">
    <citation type="journal article" date="2015" name="Int. J. Syst. Evol. Microbiol.">
        <title>Erythrobacter atlanticus sp. nov., a bacterium from ocean sediment able to degrade polycyclic aromatic hydrocarbons.</title>
        <authorList>
            <person name="Zhuang L."/>
            <person name="Liu Y."/>
            <person name="Wang L."/>
            <person name="Wang W."/>
            <person name="Shao Z."/>
        </authorList>
    </citation>
    <scope>NUCLEOTIDE SEQUENCE [LARGE SCALE GENOMIC DNA]</scope>
    <source>
        <strain evidence="3">s21-N3</strain>
    </source>
</reference>
<reference evidence="3" key="2">
    <citation type="submission" date="2015-04" db="EMBL/GenBank/DDBJ databases">
        <title>The complete genome sequence of Erythrobacter sp. s21-N3.</title>
        <authorList>
            <person name="Zhuang L."/>
            <person name="Liu Y."/>
            <person name="Shao Z."/>
        </authorList>
    </citation>
    <scope>NUCLEOTIDE SEQUENCE [LARGE SCALE GENOMIC DNA]</scope>
    <source>
        <strain evidence="3">s21-N3</strain>
    </source>
</reference>